<evidence type="ECO:0000313" key="1">
    <source>
        <dbReference type="EMBL" id="KAF8785699.1"/>
    </source>
</evidence>
<proteinExistence type="predicted"/>
<protein>
    <submittedName>
        <fullName evidence="1">Uncharacterized protein</fullName>
    </submittedName>
</protein>
<reference evidence="1" key="1">
    <citation type="journal article" date="2020" name="bioRxiv">
        <title>Chromosome-level reference genome of the European wasp spider Argiope bruennichi: a resource for studies on range expansion and evolutionary adaptation.</title>
        <authorList>
            <person name="Sheffer M.M."/>
            <person name="Hoppe A."/>
            <person name="Krehenwinkel H."/>
            <person name="Uhl G."/>
            <person name="Kuss A.W."/>
            <person name="Jensen L."/>
            <person name="Jensen C."/>
            <person name="Gillespie R.G."/>
            <person name="Hoff K.J."/>
            <person name="Prost S."/>
        </authorList>
    </citation>
    <scope>NUCLEOTIDE SEQUENCE</scope>
</reference>
<sequence>MSSKTSDFQEKVEVTMMTEKQPEHLHHSQMVLSQTPLLRSDRVYCRGLKEQRSYFKKKLTVLHNLILQTKPSDCEIKVEKQQDDRRGSRTSSTVQNTLFEAPLIWS</sequence>
<dbReference type="EMBL" id="JABXBU010000030">
    <property type="protein sequence ID" value="KAF8785699.1"/>
    <property type="molecule type" value="Genomic_DNA"/>
</dbReference>
<organism evidence="1 2">
    <name type="scientific">Argiope bruennichi</name>
    <name type="common">Wasp spider</name>
    <name type="synonym">Aranea bruennichi</name>
    <dbReference type="NCBI Taxonomy" id="94029"/>
    <lineage>
        <taxon>Eukaryota</taxon>
        <taxon>Metazoa</taxon>
        <taxon>Ecdysozoa</taxon>
        <taxon>Arthropoda</taxon>
        <taxon>Chelicerata</taxon>
        <taxon>Arachnida</taxon>
        <taxon>Araneae</taxon>
        <taxon>Araneomorphae</taxon>
        <taxon>Entelegynae</taxon>
        <taxon>Araneoidea</taxon>
        <taxon>Araneidae</taxon>
        <taxon>Argiope</taxon>
    </lineage>
</organism>
<reference evidence="1" key="2">
    <citation type="submission" date="2020-06" db="EMBL/GenBank/DDBJ databases">
        <authorList>
            <person name="Sheffer M."/>
        </authorList>
    </citation>
    <scope>NUCLEOTIDE SEQUENCE</scope>
</reference>
<name>A0A8T0F8E6_ARGBR</name>
<comment type="caution">
    <text evidence="1">The sequence shown here is derived from an EMBL/GenBank/DDBJ whole genome shotgun (WGS) entry which is preliminary data.</text>
</comment>
<gene>
    <name evidence="1" type="ORF">HNY73_011212</name>
</gene>
<dbReference type="AlphaFoldDB" id="A0A8T0F8E6"/>
<dbReference type="Proteomes" id="UP000807504">
    <property type="component" value="Unassembled WGS sequence"/>
</dbReference>
<keyword evidence="2" id="KW-1185">Reference proteome</keyword>
<accession>A0A8T0F8E6</accession>
<evidence type="ECO:0000313" key="2">
    <source>
        <dbReference type="Proteomes" id="UP000807504"/>
    </source>
</evidence>